<dbReference type="SUPFAM" id="SSF56112">
    <property type="entry name" value="Protein kinase-like (PK-like)"/>
    <property type="match status" value="1"/>
</dbReference>
<name>A0AAE0BA19_9CHLO</name>
<sequence length="633" mass="70519">MNYVKTSSMMPEHLHNVLVCSRKHSRIHFVTTHPRASLRLRGRAWNRRLGELKPIHITATTTQESVGVSAHSNGSGLRAESFPKSMPANERPVHREANEVSKTSDSVKLAEETQKLDDSYLEKAVLDFEIHFSKKMERVCKYYRAFPVKAFKRLAEVLTVALRIYLTWAREERCKVPLEKRSRGTVLRNGISQLGPVFVKLAQTLSTRPDIVGDEAAGALSVLQDQWEGPVVSGDPTWGGEPSAPVLFATLSEQPVAAASIGQVYRGQLACGMEVAVKVQRPNILKQVSLDMYVTREVLEWFEQTGFNGSEDLPLIVDEVGTGIFYELDYRQEGKNADDFQESLGFLDYLHIPRTFWDFTRCRVLTQEWIHGRPMKALSLEEQKVMVKMGVDCSAVQLLRTGLIHADPHEGNMLFTDDGKLALLDFGLVCRVDNSKQEAMANCVLNILNANWAGVVDNLRGIEILPRVPSVFVDPSGQPTDFGTPNGTWKELTDAEFKEAFSAALSGGEGGDSKRNFTQLVMDLTKLAGQYKFQLPSYMVFIIRSITTLDFCAVRTNCNMYEVAAPVALWRALTPKTPEGTSPLVALWRALTPKTPEGTSLLVALWRALTPKTPEGTSPLVALWRALTPKTPE</sequence>
<evidence type="ECO:0000313" key="4">
    <source>
        <dbReference type="EMBL" id="KAK3232798.1"/>
    </source>
</evidence>
<protein>
    <recommendedName>
        <fullName evidence="3">ABC1 atypical kinase-like domain-containing protein</fullName>
    </recommendedName>
</protein>
<comment type="similarity">
    <text evidence="1">Belongs to the protein kinase superfamily. ADCK protein kinase family.</text>
</comment>
<proteinExistence type="inferred from homology"/>
<evidence type="ECO:0000256" key="1">
    <source>
        <dbReference type="ARBA" id="ARBA00009670"/>
    </source>
</evidence>
<feature type="domain" description="ABC1 atypical kinase-like" evidence="3">
    <location>
        <begin position="247"/>
        <end position="457"/>
    </location>
</feature>
<evidence type="ECO:0000259" key="3">
    <source>
        <dbReference type="Pfam" id="PF03109"/>
    </source>
</evidence>
<dbReference type="PANTHER" id="PTHR10566:SF123">
    <property type="entry name" value="PROTEIN KINASE SUPERFAMILY PROTEIN"/>
    <property type="match status" value="1"/>
</dbReference>
<feature type="non-terminal residue" evidence="4">
    <location>
        <position position="633"/>
    </location>
</feature>
<dbReference type="Pfam" id="PF03109">
    <property type="entry name" value="ABC1"/>
    <property type="match status" value="1"/>
</dbReference>
<evidence type="ECO:0000256" key="2">
    <source>
        <dbReference type="SAM" id="MobiDB-lite"/>
    </source>
</evidence>
<dbReference type="InterPro" id="IPR011009">
    <property type="entry name" value="Kinase-like_dom_sf"/>
</dbReference>
<organism evidence="4 5">
    <name type="scientific">Cymbomonas tetramitiformis</name>
    <dbReference type="NCBI Taxonomy" id="36881"/>
    <lineage>
        <taxon>Eukaryota</taxon>
        <taxon>Viridiplantae</taxon>
        <taxon>Chlorophyta</taxon>
        <taxon>Pyramimonadophyceae</taxon>
        <taxon>Pyramimonadales</taxon>
        <taxon>Pyramimonadaceae</taxon>
        <taxon>Cymbomonas</taxon>
    </lineage>
</organism>
<keyword evidence="5" id="KW-1185">Reference proteome</keyword>
<gene>
    <name evidence="4" type="ORF">CYMTET_56871</name>
</gene>
<dbReference type="PANTHER" id="PTHR10566">
    <property type="entry name" value="CHAPERONE-ACTIVITY OF BC1 COMPLEX CABC1 -RELATED"/>
    <property type="match status" value="1"/>
</dbReference>
<feature type="region of interest" description="Disordered" evidence="2">
    <location>
        <begin position="63"/>
        <end position="106"/>
    </location>
</feature>
<dbReference type="Gene3D" id="1.10.510.10">
    <property type="entry name" value="Transferase(Phosphotransferase) domain 1"/>
    <property type="match status" value="1"/>
</dbReference>
<dbReference type="CDD" id="cd05121">
    <property type="entry name" value="ABC1_ADCK3-like"/>
    <property type="match status" value="1"/>
</dbReference>
<dbReference type="InterPro" id="IPR050154">
    <property type="entry name" value="UbiB_kinase"/>
</dbReference>
<accession>A0AAE0BA19</accession>
<comment type="caution">
    <text evidence="4">The sequence shown here is derived from an EMBL/GenBank/DDBJ whole genome shotgun (WGS) entry which is preliminary data.</text>
</comment>
<evidence type="ECO:0000313" key="5">
    <source>
        <dbReference type="Proteomes" id="UP001190700"/>
    </source>
</evidence>
<dbReference type="AlphaFoldDB" id="A0AAE0BA19"/>
<dbReference type="InterPro" id="IPR004147">
    <property type="entry name" value="ABC1_dom"/>
</dbReference>
<dbReference type="Proteomes" id="UP001190700">
    <property type="component" value="Unassembled WGS sequence"/>
</dbReference>
<feature type="compositionally biased region" description="Polar residues" evidence="2">
    <location>
        <begin position="63"/>
        <end position="75"/>
    </location>
</feature>
<reference evidence="4 5" key="1">
    <citation type="journal article" date="2015" name="Genome Biol. Evol.">
        <title>Comparative Genomics of a Bacterivorous Green Alga Reveals Evolutionary Causalities and Consequences of Phago-Mixotrophic Mode of Nutrition.</title>
        <authorList>
            <person name="Burns J.A."/>
            <person name="Paasch A."/>
            <person name="Narechania A."/>
            <person name="Kim E."/>
        </authorList>
    </citation>
    <scope>NUCLEOTIDE SEQUENCE [LARGE SCALE GENOMIC DNA]</scope>
    <source>
        <strain evidence="4 5">PLY_AMNH</strain>
    </source>
</reference>
<dbReference type="EMBL" id="LGRX02035894">
    <property type="protein sequence ID" value="KAK3232798.1"/>
    <property type="molecule type" value="Genomic_DNA"/>
</dbReference>